<dbReference type="GO" id="GO:0000155">
    <property type="term" value="F:phosphorelay sensor kinase activity"/>
    <property type="evidence" value="ECO:0007669"/>
    <property type="project" value="InterPro"/>
</dbReference>
<evidence type="ECO:0000256" key="7">
    <source>
        <dbReference type="SAM" id="Phobius"/>
    </source>
</evidence>
<dbReference type="PANTHER" id="PTHR43047:SF9">
    <property type="entry name" value="HISTIDINE KINASE"/>
    <property type="match status" value="1"/>
</dbReference>
<feature type="modified residue" description="4-aspartylphosphate" evidence="6">
    <location>
        <position position="716"/>
    </location>
</feature>
<dbReference type="InterPro" id="IPR036890">
    <property type="entry name" value="HATPase_C_sf"/>
</dbReference>
<evidence type="ECO:0000256" key="8">
    <source>
        <dbReference type="SAM" id="SignalP"/>
    </source>
</evidence>
<evidence type="ECO:0000313" key="11">
    <source>
        <dbReference type="EMBL" id="NML42804.1"/>
    </source>
</evidence>
<dbReference type="SMART" id="SM00388">
    <property type="entry name" value="HisKA"/>
    <property type="match status" value="1"/>
</dbReference>
<dbReference type="SUPFAM" id="SSF47384">
    <property type="entry name" value="Homodimeric domain of signal transducing histidine kinase"/>
    <property type="match status" value="1"/>
</dbReference>
<gene>
    <name evidence="11" type="ORF">HHL11_03505</name>
</gene>
<evidence type="ECO:0000256" key="3">
    <source>
        <dbReference type="ARBA" id="ARBA00022553"/>
    </source>
</evidence>
<feature type="transmembrane region" description="Helical" evidence="7">
    <location>
        <begin position="222"/>
        <end position="241"/>
    </location>
</feature>
<dbReference type="InterPro" id="IPR003661">
    <property type="entry name" value="HisK_dim/P_dom"/>
</dbReference>
<name>A0A848GWS4_9BURK</name>
<keyword evidence="12" id="KW-1185">Reference proteome</keyword>
<keyword evidence="5" id="KW-0418">Kinase</keyword>
<dbReference type="AlphaFoldDB" id="A0A848GWS4"/>
<dbReference type="Gene3D" id="1.10.287.130">
    <property type="match status" value="1"/>
</dbReference>
<feature type="transmembrane region" description="Helical" evidence="7">
    <location>
        <begin position="253"/>
        <end position="273"/>
    </location>
</feature>
<keyword evidence="4" id="KW-0808">Transferase</keyword>
<keyword evidence="7" id="KW-0812">Transmembrane</keyword>
<evidence type="ECO:0000256" key="4">
    <source>
        <dbReference type="ARBA" id="ARBA00022679"/>
    </source>
</evidence>
<comment type="catalytic activity">
    <reaction evidence="1">
        <text>ATP + protein L-histidine = ADP + protein N-phospho-L-histidine.</text>
        <dbReference type="EC" id="2.7.13.3"/>
    </reaction>
</comment>
<dbReference type="EMBL" id="JABBFX010000001">
    <property type="protein sequence ID" value="NML42804.1"/>
    <property type="molecule type" value="Genomic_DNA"/>
</dbReference>
<feature type="transmembrane region" description="Helical" evidence="7">
    <location>
        <begin position="341"/>
        <end position="359"/>
    </location>
</feature>
<dbReference type="Gene3D" id="3.30.565.10">
    <property type="entry name" value="Histidine kinase-like ATPase, C-terminal domain"/>
    <property type="match status" value="1"/>
</dbReference>
<keyword evidence="7" id="KW-1133">Transmembrane helix</keyword>
<comment type="caution">
    <text evidence="11">The sequence shown here is derived from an EMBL/GenBank/DDBJ whole genome shotgun (WGS) entry which is preliminary data.</text>
</comment>
<dbReference type="PROSITE" id="PS50109">
    <property type="entry name" value="HIS_KIN"/>
    <property type="match status" value="1"/>
</dbReference>
<feature type="transmembrane region" description="Helical" evidence="7">
    <location>
        <begin position="196"/>
        <end position="215"/>
    </location>
</feature>
<dbReference type="SUPFAM" id="SSF52172">
    <property type="entry name" value="CheY-like"/>
    <property type="match status" value="1"/>
</dbReference>
<dbReference type="InterPro" id="IPR011006">
    <property type="entry name" value="CheY-like_superfamily"/>
</dbReference>
<dbReference type="CDD" id="cd00082">
    <property type="entry name" value="HisKA"/>
    <property type="match status" value="1"/>
</dbReference>
<dbReference type="InterPro" id="IPR001789">
    <property type="entry name" value="Sig_transdc_resp-reg_receiver"/>
</dbReference>
<proteinExistence type="predicted"/>
<dbReference type="GO" id="GO:0009927">
    <property type="term" value="F:histidine phosphotransfer kinase activity"/>
    <property type="evidence" value="ECO:0007669"/>
    <property type="project" value="TreeGrafter"/>
</dbReference>
<dbReference type="PANTHER" id="PTHR43047">
    <property type="entry name" value="TWO-COMPONENT HISTIDINE PROTEIN KINASE"/>
    <property type="match status" value="1"/>
</dbReference>
<dbReference type="Proteomes" id="UP000541185">
    <property type="component" value="Unassembled WGS sequence"/>
</dbReference>
<organism evidence="11 12">
    <name type="scientific">Ramlibacter agri</name>
    <dbReference type="NCBI Taxonomy" id="2728837"/>
    <lineage>
        <taxon>Bacteria</taxon>
        <taxon>Pseudomonadati</taxon>
        <taxon>Pseudomonadota</taxon>
        <taxon>Betaproteobacteria</taxon>
        <taxon>Burkholderiales</taxon>
        <taxon>Comamonadaceae</taxon>
        <taxon>Ramlibacter</taxon>
    </lineage>
</organism>
<feature type="domain" description="Response regulatory" evidence="10">
    <location>
        <begin position="664"/>
        <end position="780"/>
    </location>
</feature>
<evidence type="ECO:0000259" key="10">
    <source>
        <dbReference type="PROSITE" id="PS50110"/>
    </source>
</evidence>
<feature type="domain" description="Histidine kinase" evidence="9">
    <location>
        <begin position="430"/>
        <end position="644"/>
    </location>
</feature>
<dbReference type="PRINTS" id="PR00344">
    <property type="entry name" value="BCTRLSENSOR"/>
</dbReference>
<dbReference type="GO" id="GO:0005886">
    <property type="term" value="C:plasma membrane"/>
    <property type="evidence" value="ECO:0007669"/>
    <property type="project" value="TreeGrafter"/>
</dbReference>
<dbReference type="PROSITE" id="PS50110">
    <property type="entry name" value="RESPONSE_REGULATORY"/>
    <property type="match status" value="1"/>
</dbReference>
<keyword evidence="8" id="KW-0732">Signal</keyword>
<dbReference type="SUPFAM" id="SSF55874">
    <property type="entry name" value="ATPase domain of HSP90 chaperone/DNA topoisomerase II/histidine kinase"/>
    <property type="match status" value="1"/>
</dbReference>
<sequence>MHAASPRFSAFLRAALLPLACVAMLALSLAWAQWLTHDTQRWPGQRLTRALALVAPSADTPLPGAGAAWQPVTLPDNWKLTRPEGAASVWYRVPLDPRGIDAPAVLIPRLATNGRVLLNGSLLWDAQPASGAARSWNAPLLLDLPVALLRESGNELQLQVSGPARYRAGLSHVQLASSEQLAPIARSRQFWQHDGAMVASAVSAVAGLLMLLMWWATQRRDAMYLFFGLAILVWAARNSNIFLDTLPLTLDQWAVLVFLGHTWFNTLFGLFVLRFSGLRWRWVERAVWTYAVLNTLVVASGSMSNIGQAMAIMTVPATALFLLLIALLLRKGWRERSVESALMAASTITYVVLSLRDAMLLSSKLPYDCYYVSHYTGVLMLVCIVWSLVSRLMTALREVELLNVDLEHRVDERTQELQTAIAAKSRFLAAASHDLRQPVAAIGLLVGLLRERGTAQSPGAMVDRIDDAVASLEALLKGLLDLSRLESGTMKPRLEHVALQPLFDAVSAHERALAQDQGLQLRWRPTKLAVHTDPVLLEQMLRNLVSNGLRHSKRGGVLVTARRRAHNRVLLQVWDTGYGIPADQQAAVFEEFVQLDNPARERARGLGLGLAIVKRCAQALECGLRLQSRPGRGSCFSLDLPGARVPQAEAPSAATRREPLAGWHVIVVEDDPAVREAMRLRITHWGAEVTEFDGLAGLQQALDAGHLAGADLVVSDNRLAGGGAAQVVQMVRRRLGAVPALVVTGDTSPQVISTLAASGLPVLHKPFRTEQLLSAIAAAAAAPAA</sequence>
<evidence type="ECO:0000256" key="1">
    <source>
        <dbReference type="ARBA" id="ARBA00000085"/>
    </source>
</evidence>
<evidence type="ECO:0000313" key="12">
    <source>
        <dbReference type="Proteomes" id="UP000541185"/>
    </source>
</evidence>
<dbReference type="InterPro" id="IPR003594">
    <property type="entry name" value="HATPase_dom"/>
</dbReference>
<feature type="chain" id="PRO_5032295761" description="histidine kinase" evidence="8">
    <location>
        <begin position="33"/>
        <end position="785"/>
    </location>
</feature>
<evidence type="ECO:0000256" key="6">
    <source>
        <dbReference type="PROSITE-ProRule" id="PRU00169"/>
    </source>
</evidence>
<dbReference type="CDD" id="cd00156">
    <property type="entry name" value="REC"/>
    <property type="match status" value="1"/>
</dbReference>
<feature type="signal peptide" evidence="8">
    <location>
        <begin position="1"/>
        <end position="32"/>
    </location>
</feature>
<dbReference type="Pfam" id="PF00072">
    <property type="entry name" value="Response_reg"/>
    <property type="match status" value="1"/>
</dbReference>
<evidence type="ECO:0000256" key="5">
    <source>
        <dbReference type="ARBA" id="ARBA00022777"/>
    </source>
</evidence>
<dbReference type="Gene3D" id="3.40.50.2300">
    <property type="match status" value="1"/>
</dbReference>
<feature type="transmembrane region" description="Helical" evidence="7">
    <location>
        <begin position="371"/>
        <end position="389"/>
    </location>
</feature>
<keyword evidence="7" id="KW-0472">Membrane</keyword>
<dbReference type="EC" id="2.7.13.3" evidence="2"/>
<dbReference type="Pfam" id="PF02518">
    <property type="entry name" value="HATPase_c"/>
    <property type="match status" value="1"/>
</dbReference>
<dbReference type="InterPro" id="IPR036097">
    <property type="entry name" value="HisK_dim/P_sf"/>
</dbReference>
<keyword evidence="3 6" id="KW-0597">Phosphoprotein</keyword>
<evidence type="ECO:0000259" key="9">
    <source>
        <dbReference type="PROSITE" id="PS50109"/>
    </source>
</evidence>
<accession>A0A848GWS4</accession>
<dbReference type="SMART" id="SM00448">
    <property type="entry name" value="REC"/>
    <property type="match status" value="1"/>
</dbReference>
<evidence type="ECO:0000256" key="2">
    <source>
        <dbReference type="ARBA" id="ARBA00012438"/>
    </source>
</evidence>
<dbReference type="Pfam" id="PF00512">
    <property type="entry name" value="HisKA"/>
    <property type="match status" value="1"/>
</dbReference>
<dbReference type="RefSeq" id="WP_169417056.1">
    <property type="nucleotide sequence ID" value="NZ_JABBFX010000001.1"/>
</dbReference>
<protein>
    <recommendedName>
        <fullName evidence="2">histidine kinase</fullName>
        <ecNumber evidence="2">2.7.13.3</ecNumber>
    </recommendedName>
</protein>
<dbReference type="SMART" id="SM00387">
    <property type="entry name" value="HATPase_c"/>
    <property type="match status" value="1"/>
</dbReference>
<dbReference type="InterPro" id="IPR004358">
    <property type="entry name" value="Sig_transdc_His_kin-like_C"/>
</dbReference>
<feature type="transmembrane region" description="Helical" evidence="7">
    <location>
        <begin position="309"/>
        <end position="329"/>
    </location>
</feature>
<dbReference type="InterPro" id="IPR005467">
    <property type="entry name" value="His_kinase_dom"/>
</dbReference>
<reference evidence="11 12" key="1">
    <citation type="submission" date="2020-04" db="EMBL/GenBank/DDBJ databases">
        <title>Ramlibacter sp. G-1-2-2 isolated from soil.</title>
        <authorList>
            <person name="Dahal R.H."/>
        </authorList>
    </citation>
    <scope>NUCLEOTIDE SEQUENCE [LARGE SCALE GENOMIC DNA]</scope>
    <source>
        <strain evidence="11 12">G-1-2-2</strain>
    </source>
</reference>